<evidence type="ECO:0000256" key="4">
    <source>
        <dbReference type="RuleBase" id="RU361277"/>
    </source>
</evidence>
<dbReference type="SUPFAM" id="SSF50129">
    <property type="entry name" value="GroES-like"/>
    <property type="match status" value="1"/>
</dbReference>
<dbReference type="CDD" id="cd08240">
    <property type="entry name" value="6_hydroxyhexanoate_dh_like"/>
    <property type="match status" value="1"/>
</dbReference>
<dbReference type="Pfam" id="PF00107">
    <property type="entry name" value="ADH_zinc_N"/>
    <property type="match status" value="1"/>
</dbReference>
<evidence type="ECO:0000256" key="2">
    <source>
        <dbReference type="ARBA" id="ARBA00022833"/>
    </source>
</evidence>
<dbReference type="InterPro" id="IPR013149">
    <property type="entry name" value="ADH-like_C"/>
</dbReference>
<dbReference type="EMBL" id="KF900313">
    <property type="protein sequence ID" value="AIE90567.1"/>
    <property type="molecule type" value="Genomic_DNA"/>
</dbReference>
<dbReference type="GO" id="GO:0030554">
    <property type="term" value="F:adenyl nucleotide binding"/>
    <property type="evidence" value="ECO:0007669"/>
    <property type="project" value="UniProtKB-ARBA"/>
</dbReference>
<dbReference type="AlphaFoldDB" id="A0A075FLH8"/>
<keyword evidence="2 4" id="KW-0862">Zinc</keyword>
<dbReference type="InterPro" id="IPR013154">
    <property type="entry name" value="ADH-like_N"/>
</dbReference>
<dbReference type="GO" id="GO:0043168">
    <property type="term" value="F:anion binding"/>
    <property type="evidence" value="ECO:0007669"/>
    <property type="project" value="UniProtKB-ARBA"/>
</dbReference>
<keyword evidence="1 4" id="KW-0479">Metal-binding</keyword>
<dbReference type="PANTHER" id="PTHR43401">
    <property type="entry name" value="L-THREONINE 3-DEHYDROGENASE"/>
    <property type="match status" value="1"/>
</dbReference>
<dbReference type="Gene3D" id="3.40.50.720">
    <property type="entry name" value="NAD(P)-binding Rossmann-like Domain"/>
    <property type="match status" value="1"/>
</dbReference>
<dbReference type="SUPFAM" id="SSF51735">
    <property type="entry name" value="NAD(P)-binding Rossmann-fold domains"/>
    <property type="match status" value="1"/>
</dbReference>
<evidence type="ECO:0000256" key="3">
    <source>
        <dbReference type="ARBA" id="ARBA00023002"/>
    </source>
</evidence>
<dbReference type="InterPro" id="IPR020843">
    <property type="entry name" value="ER"/>
</dbReference>
<dbReference type="InterPro" id="IPR002328">
    <property type="entry name" value="ADH_Zn_CS"/>
</dbReference>
<feature type="domain" description="Enoyl reductase (ER)" evidence="5">
    <location>
        <begin position="8"/>
        <end position="352"/>
    </location>
</feature>
<proteinExistence type="inferred from homology"/>
<gene>
    <name evidence="6" type="primary">adhP</name>
</gene>
<reference evidence="6" key="1">
    <citation type="journal article" date="2014" name="Genome Biol. Evol.">
        <title>Pangenome evidence for extensive interdomain horizontal transfer affecting lineage core and shell genes in uncultured planktonic thaumarchaeota and euryarchaeota.</title>
        <authorList>
            <person name="Deschamps P."/>
            <person name="Zivanovic Y."/>
            <person name="Moreira D."/>
            <person name="Rodriguez-Valera F."/>
            <person name="Lopez-Garcia P."/>
        </authorList>
    </citation>
    <scope>NUCLEOTIDE SEQUENCE</scope>
</reference>
<dbReference type="GO" id="GO:0008270">
    <property type="term" value="F:zinc ion binding"/>
    <property type="evidence" value="ECO:0007669"/>
    <property type="project" value="InterPro"/>
</dbReference>
<name>A0A075FLH8_9ARCH</name>
<comment type="similarity">
    <text evidence="4">Belongs to the zinc-containing alcohol dehydrogenase family.</text>
</comment>
<evidence type="ECO:0000313" key="6">
    <source>
        <dbReference type="EMBL" id="AIE90567.1"/>
    </source>
</evidence>
<dbReference type="PROSITE" id="PS00059">
    <property type="entry name" value="ADH_ZINC"/>
    <property type="match status" value="1"/>
</dbReference>
<dbReference type="EC" id="1.1.1.1" evidence="6"/>
<sequence>MKAAQIIEPNKPLKISEIDTPTPTGKQVLVKVKAVGVCHSDLHLWEGGYDTGDGFMKVTDRGVKFPVIPGHEIVGTVAQIGDSVEGIKVGDDVLVYPWIGCGSCPTCEKGDTNLCEAPQSLGVFQDGGYSEYSLIPDYKFLAKISGIDLEGAASLACSGLTAYTAVKKAISNSPENILIVGAGGLGLMAVQITKALSDANIICADLDDGRLKKAREFGANNIINTNAIGYGQPEPSKNIMSICNGKGVDSILDFVNAPPTVKLDLSVIRKRGNIVLVGLFGGSVDLSLVSIPLKAITIQGAYTGNYNDMIELLDLAKRGVIKPIVSKHYSLDEVNNALEDLKNRKIIGRSVITP</sequence>
<dbReference type="InterPro" id="IPR050129">
    <property type="entry name" value="Zn_alcohol_dh"/>
</dbReference>
<dbReference type="GO" id="GO:0051262">
    <property type="term" value="P:protein tetramerization"/>
    <property type="evidence" value="ECO:0007669"/>
    <property type="project" value="UniProtKB-ARBA"/>
</dbReference>
<accession>A0A075FLH8</accession>
<evidence type="ECO:0000259" key="5">
    <source>
        <dbReference type="SMART" id="SM00829"/>
    </source>
</evidence>
<dbReference type="GO" id="GO:0004022">
    <property type="term" value="F:alcohol dehydrogenase (NAD+) activity"/>
    <property type="evidence" value="ECO:0007669"/>
    <property type="project" value="UniProtKB-EC"/>
</dbReference>
<dbReference type="SMART" id="SM00829">
    <property type="entry name" value="PKS_ER"/>
    <property type="match status" value="1"/>
</dbReference>
<dbReference type="Gene3D" id="3.90.180.10">
    <property type="entry name" value="Medium-chain alcohol dehydrogenases, catalytic domain"/>
    <property type="match status" value="1"/>
</dbReference>
<keyword evidence="3 6" id="KW-0560">Oxidoreductase</keyword>
<dbReference type="Pfam" id="PF08240">
    <property type="entry name" value="ADH_N"/>
    <property type="match status" value="1"/>
</dbReference>
<evidence type="ECO:0000256" key="1">
    <source>
        <dbReference type="ARBA" id="ARBA00022723"/>
    </source>
</evidence>
<protein>
    <submittedName>
        <fullName evidence="6">Alcohol dehydrogenase (AdhP)</fullName>
        <ecNumber evidence="6">1.1.1.1</ecNumber>
    </submittedName>
</protein>
<dbReference type="PANTHER" id="PTHR43401:SF4">
    <property type="entry name" value="D-ARABINOSE 1-DEHYDROGENASE (NADP(+))"/>
    <property type="match status" value="1"/>
</dbReference>
<dbReference type="InterPro" id="IPR036291">
    <property type="entry name" value="NAD(P)-bd_dom_sf"/>
</dbReference>
<organism evidence="6">
    <name type="scientific">uncultured marine thaumarchaeote AD1000_04_G03</name>
    <dbReference type="NCBI Taxonomy" id="1455882"/>
    <lineage>
        <taxon>Archaea</taxon>
        <taxon>Nitrososphaerota</taxon>
        <taxon>environmental samples</taxon>
    </lineage>
</organism>
<comment type="cofactor">
    <cofactor evidence="4">
        <name>Zn(2+)</name>
        <dbReference type="ChEBI" id="CHEBI:29105"/>
    </cofactor>
</comment>
<dbReference type="InterPro" id="IPR011032">
    <property type="entry name" value="GroES-like_sf"/>
</dbReference>